<protein>
    <recommendedName>
        <fullName evidence="3">RNase III domain-containing protein</fullName>
    </recommendedName>
</protein>
<feature type="domain" description="RNase III" evidence="3">
    <location>
        <begin position="371"/>
        <end position="535"/>
    </location>
</feature>
<evidence type="ECO:0000313" key="4">
    <source>
        <dbReference type="EMBL" id="PRP85519.1"/>
    </source>
</evidence>
<name>A0A2P6NNI7_9EUKA</name>
<evidence type="ECO:0000256" key="2">
    <source>
        <dbReference type="SAM" id="MobiDB-lite"/>
    </source>
</evidence>
<reference evidence="4 5" key="1">
    <citation type="journal article" date="2018" name="Genome Biol. Evol.">
        <title>Multiple Roots of Fruiting Body Formation in Amoebozoa.</title>
        <authorList>
            <person name="Hillmann F."/>
            <person name="Forbes G."/>
            <person name="Novohradska S."/>
            <person name="Ferling I."/>
            <person name="Riege K."/>
            <person name="Groth M."/>
            <person name="Westermann M."/>
            <person name="Marz M."/>
            <person name="Spaller T."/>
            <person name="Winckler T."/>
            <person name="Schaap P."/>
            <person name="Glockner G."/>
        </authorList>
    </citation>
    <scope>NUCLEOTIDE SEQUENCE [LARGE SCALE GENOMIC DNA]</scope>
    <source>
        <strain evidence="4 5">Jena</strain>
    </source>
</reference>
<dbReference type="AlphaFoldDB" id="A0A2P6NNI7"/>
<dbReference type="EMBL" id="MDYQ01000043">
    <property type="protein sequence ID" value="PRP85519.1"/>
    <property type="molecule type" value="Genomic_DNA"/>
</dbReference>
<keyword evidence="1" id="KW-0378">Hydrolase</keyword>
<dbReference type="Pfam" id="PF00636">
    <property type="entry name" value="Ribonuclease_3"/>
    <property type="match status" value="1"/>
</dbReference>
<dbReference type="OrthoDB" id="20536at2759"/>
<gene>
    <name evidence="4" type="ORF">PROFUN_06751</name>
</gene>
<dbReference type="Proteomes" id="UP000241769">
    <property type="component" value="Unassembled WGS sequence"/>
</dbReference>
<dbReference type="GO" id="GO:0006396">
    <property type="term" value="P:RNA processing"/>
    <property type="evidence" value="ECO:0007669"/>
    <property type="project" value="InterPro"/>
</dbReference>
<dbReference type="InParanoid" id="A0A2P6NNI7"/>
<dbReference type="CDD" id="cd00593">
    <property type="entry name" value="RIBOc"/>
    <property type="match status" value="2"/>
</dbReference>
<dbReference type="STRING" id="1890364.A0A2P6NNI7"/>
<feature type="domain" description="RNase III" evidence="3">
    <location>
        <begin position="592"/>
        <end position="714"/>
    </location>
</feature>
<evidence type="ECO:0000259" key="3">
    <source>
        <dbReference type="PROSITE" id="PS50142"/>
    </source>
</evidence>
<sequence>MEDAEGVVTNLLKLLTFNGYIQHQMEFCINQDISLQTTTLSPWSTTRATKMETTSSEDEDTSSTYHDTFFHYLSDTQVSASQIDLQEEEIMVRNRAKIEGQTNRRLSRQDDVESKKSRDKAPWSWRNYRENMNDAWWTGRKDLEHAFAADRQIRWEEQKMYRIRMISSDEVTNIEISGRSYRFSGFHLLCLSTDLGCHRQLTTRGHQTEASEIIFEEVQMTAAVDEKDREELEWFQTFLFGSVLQFDPWNAEDSASHLRRFYLVPQYSANEERATIHQIVQFFREISQKTVQDVVHANQDWDQEARENFRRSFVGTILRIPGDKSYCVHTVRFPDVTRRTNRYPVSINRVYRREAALLIICALRGKITENAIRAAHKMNCTFNDIRLLEEALIHPSFSEYYENVFANAMAASARTAHVIHLQRTDGTDTCTAHLGISSEISHNQRLEFLGDAVFEFAVTTHLISMFPDNSEGTLSVRRSYLVQNQMAAKMMQDRGMDDFILTAGHPVFSKGGEYRYHVLADSFEAILGAVMLDSGIHTARKILADFLFVVRFHVEGPEEADLHDIWMEERNQGKRGTSHSQVPDPAPARGGPEAFEERIGYRFDDIELLRSALTHPSVSTVDSLAFNVLEFLGDAILQLLSSVHLYHQSPSFQEGVLSMIRSIHVNNKNLCNLGYQLGLEEFFRFRCPPDDPTTATWLSDCLEAIMGAIYVDGGLRPVKTFFDVVFVPDMDETVKMKKWTDHYGKLEMEMTEKSGQPPQLSHELMRDVDDKYQVGILTEGKLLCTGIGNSMRNALETAAKLGREEMRGTASREKR</sequence>
<dbReference type="PROSITE" id="PS00517">
    <property type="entry name" value="RNASE_3_1"/>
    <property type="match status" value="1"/>
</dbReference>
<evidence type="ECO:0000256" key="1">
    <source>
        <dbReference type="ARBA" id="ARBA00022801"/>
    </source>
</evidence>
<dbReference type="Pfam" id="PF14622">
    <property type="entry name" value="Ribonucleas_3_3"/>
    <property type="match status" value="1"/>
</dbReference>
<feature type="region of interest" description="Disordered" evidence="2">
    <location>
        <begin position="572"/>
        <end position="591"/>
    </location>
</feature>
<dbReference type="PANTHER" id="PTHR14950">
    <property type="entry name" value="DICER-RELATED"/>
    <property type="match status" value="1"/>
</dbReference>
<dbReference type="InterPro" id="IPR036389">
    <property type="entry name" value="RNase_III_sf"/>
</dbReference>
<dbReference type="SUPFAM" id="SSF69065">
    <property type="entry name" value="RNase III domain-like"/>
    <property type="match status" value="2"/>
</dbReference>
<keyword evidence="5" id="KW-1185">Reference proteome</keyword>
<dbReference type="PROSITE" id="PS50142">
    <property type="entry name" value="RNASE_3_2"/>
    <property type="match status" value="2"/>
</dbReference>
<dbReference type="InterPro" id="IPR000999">
    <property type="entry name" value="RNase_III_dom"/>
</dbReference>
<dbReference type="SMART" id="SM00535">
    <property type="entry name" value="RIBOc"/>
    <property type="match status" value="2"/>
</dbReference>
<evidence type="ECO:0000313" key="5">
    <source>
        <dbReference type="Proteomes" id="UP000241769"/>
    </source>
</evidence>
<dbReference type="GO" id="GO:0004525">
    <property type="term" value="F:ribonuclease III activity"/>
    <property type="evidence" value="ECO:0007669"/>
    <property type="project" value="InterPro"/>
</dbReference>
<organism evidence="4 5">
    <name type="scientific">Planoprotostelium fungivorum</name>
    <dbReference type="NCBI Taxonomy" id="1890364"/>
    <lineage>
        <taxon>Eukaryota</taxon>
        <taxon>Amoebozoa</taxon>
        <taxon>Evosea</taxon>
        <taxon>Variosea</taxon>
        <taxon>Cavosteliida</taxon>
        <taxon>Cavosteliaceae</taxon>
        <taxon>Planoprotostelium</taxon>
    </lineage>
</organism>
<comment type="caution">
    <text evidence="4">The sequence shown here is derived from an EMBL/GenBank/DDBJ whole genome shotgun (WGS) entry which is preliminary data.</text>
</comment>
<dbReference type="Gene3D" id="1.10.1520.10">
    <property type="entry name" value="Ribonuclease III domain"/>
    <property type="match status" value="2"/>
</dbReference>
<accession>A0A2P6NNI7</accession>
<proteinExistence type="predicted"/>